<evidence type="ECO:0000256" key="1">
    <source>
        <dbReference type="SAM" id="Coils"/>
    </source>
</evidence>
<dbReference type="AlphaFoldDB" id="A0A7G2CPE6"/>
<feature type="compositionally biased region" description="Basic residues" evidence="2">
    <location>
        <begin position="18"/>
        <end position="31"/>
    </location>
</feature>
<dbReference type="VEuPathDB" id="TriTrypDB:ADEAN_000890700"/>
<gene>
    <name evidence="3" type="ORF">ADEAN_000890700</name>
</gene>
<feature type="region of interest" description="Disordered" evidence="2">
    <location>
        <begin position="18"/>
        <end position="39"/>
    </location>
</feature>
<dbReference type="Proteomes" id="UP000515908">
    <property type="component" value="Chromosome 21"/>
</dbReference>
<evidence type="ECO:0000313" key="3">
    <source>
        <dbReference type="EMBL" id="CAD2221375.1"/>
    </source>
</evidence>
<protein>
    <submittedName>
        <fullName evidence="3">Uncharacterized protein</fullName>
    </submittedName>
</protein>
<accession>A0A7G2CPE6</accession>
<evidence type="ECO:0000256" key="2">
    <source>
        <dbReference type="SAM" id="MobiDB-lite"/>
    </source>
</evidence>
<evidence type="ECO:0000313" key="4">
    <source>
        <dbReference type="Proteomes" id="UP000515908"/>
    </source>
</evidence>
<name>A0A7G2CPE6_9TRYP</name>
<sequence length="361" mass="40225">MLIRSLVLLGGGLRRVGSRAKPKKTVSKKKAASTAPKKGANLKAMQEFDAVIRAARLERQKQINLAIQNSIKPTKESNSLGRRKFYEKNRKKAAKEIQEIEKKIRKIAPPSFVRRSIPVVGKKEALKAINAADQEVQEAESNNGFYAMLDSLKAKRAAKIQELLARHQQHPDAPSTDPSTTAKAGVSTKGKKKPENDFFTYLETLKEEREAKVQQLLASHLKNEKEDEESAADESPAEAVIAPQADDAGEDGAASEFSALVEELKAEREKKVRQLLETHAPLMEAEPQEEVIPPPSVEPLERENVFSFEDVREPTEKKVTLPKRDTKMIKDYGRFVPPTRPIPIQVTIPTTNQLGTGLFRL</sequence>
<proteinExistence type="predicted"/>
<keyword evidence="1" id="KW-0175">Coiled coil</keyword>
<dbReference type="EMBL" id="LR877165">
    <property type="protein sequence ID" value="CAD2221375.1"/>
    <property type="molecule type" value="Genomic_DNA"/>
</dbReference>
<reference evidence="3 4" key="1">
    <citation type="submission" date="2020-08" db="EMBL/GenBank/DDBJ databases">
        <authorList>
            <person name="Newling K."/>
            <person name="Davey J."/>
            <person name="Forrester S."/>
        </authorList>
    </citation>
    <scope>NUCLEOTIDE SEQUENCE [LARGE SCALE GENOMIC DNA]</scope>
    <source>
        <strain evidence="4">Crithidia deanei Carvalho (ATCC PRA-265)</strain>
    </source>
</reference>
<feature type="coiled-coil region" evidence="1">
    <location>
        <begin position="83"/>
        <end position="142"/>
    </location>
</feature>
<organism evidence="3 4">
    <name type="scientific">Angomonas deanei</name>
    <dbReference type="NCBI Taxonomy" id="59799"/>
    <lineage>
        <taxon>Eukaryota</taxon>
        <taxon>Discoba</taxon>
        <taxon>Euglenozoa</taxon>
        <taxon>Kinetoplastea</taxon>
        <taxon>Metakinetoplastina</taxon>
        <taxon>Trypanosomatida</taxon>
        <taxon>Trypanosomatidae</taxon>
        <taxon>Strigomonadinae</taxon>
        <taxon>Angomonas</taxon>
    </lineage>
</organism>
<feature type="region of interest" description="Disordered" evidence="2">
    <location>
        <begin position="165"/>
        <end position="193"/>
    </location>
</feature>
<keyword evidence="4" id="KW-1185">Reference proteome</keyword>